<reference evidence="2" key="1">
    <citation type="journal article" date="2019" name="Sci. Rep.">
        <title>Draft genome of Tanacetum cinerariifolium, the natural source of mosquito coil.</title>
        <authorList>
            <person name="Yamashiro T."/>
            <person name="Shiraishi A."/>
            <person name="Satake H."/>
            <person name="Nakayama K."/>
        </authorList>
    </citation>
    <scope>NUCLEOTIDE SEQUENCE</scope>
</reference>
<feature type="region of interest" description="Disordered" evidence="1">
    <location>
        <begin position="72"/>
        <end position="97"/>
    </location>
</feature>
<organism evidence="2">
    <name type="scientific">Tanacetum cinerariifolium</name>
    <name type="common">Dalmatian daisy</name>
    <name type="synonym">Chrysanthemum cinerariifolium</name>
    <dbReference type="NCBI Taxonomy" id="118510"/>
    <lineage>
        <taxon>Eukaryota</taxon>
        <taxon>Viridiplantae</taxon>
        <taxon>Streptophyta</taxon>
        <taxon>Embryophyta</taxon>
        <taxon>Tracheophyta</taxon>
        <taxon>Spermatophyta</taxon>
        <taxon>Magnoliopsida</taxon>
        <taxon>eudicotyledons</taxon>
        <taxon>Gunneridae</taxon>
        <taxon>Pentapetalae</taxon>
        <taxon>asterids</taxon>
        <taxon>campanulids</taxon>
        <taxon>Asterales</taxon>
        <taxon>Asteraceae</taxon>
        <taxon>Asteroideae</taxon>
        <taxon>Anthemideae</taxon>
        <taxon>Anthemidinae</taxon>
        <taxon>Tanacetum</taxon>
    </lineage>
</organism>
<sequence length="290" mass="32106">MAQPTVRNHAHRGNHKQYAQMTHSTPQSHVVHATVLTQSKHVPINAVPINVVRPVRTVVPKLKVTRQRHDKPIVTKPNSPTRMHISRNPYPKSSNSPPRVTVVQALMVNATQGLQVKWESKPKCPILDHVSRNTSASMTLKRFDYNDALGRSKVINSGCSTHMIGNMSYLSDFEELNGGYVAFGGNPKGEKAREEIEQQYVLFPVWSSGSTNPQNNDGDVVLDEMEPKFDEKKPESEVNVSPSSSAQSKKHDDKTKIEAKVPTLGQISPNNTNTFSDAAPLDAAARPTHR</sequence>
<name>A0A699JWM7_TANCI</name>
<feature type="region of interest" description="Disordered" evidence="1">
    <location>
        <begin position="1"/>
        <end position="25"/>
    </location>
</feature>
<comment type="caution">
    <text evidence="2">The sequence shown here is derived from an EMBL/GenBank/DDBJ whole genome shotgun (WGS) entry which is preliminary data.</text>
</comment>
<feature type="region of interest" description="Disordered" evidence="1">
    <location>
        <begin position="229"/>
        <end position="290"/>
    </location>
</feature>
<feature type="non-terminal residue" evidence="2">
    <location>
        <position position="290"/>
    </location>
</feature>
<evidence type="ECO:0000313" key="2">
    <source>
        <dbReference type="EMBL" id="GFA57975.1"/>
    </source>
</evidence>
<protein>
    <submittedName>
        <fullName evidence="2">Uncharacterized protein</fullName>
    </submittedName>
</protein>
<accession>A0A699JWM7</accession>
<feature type="compositionally biased region" description="Polar residues" evidence="1">
    <location>
        <begin position="265"/>
        <end position="276"/>
    </location>
</feature>
<proteinExistence type="predicted"/>
<dbReference type="AlphaFoldDB" id="A0A699JWM7"/>
<dbReference type="EMBL" id="BKCJ010449120">
    <property type="protein sequence ID" value="GFA57975.1"/>
    <property type="molecule type" value="Genomic_DNA"/>
</dbReference>
<feature type="compositionally biased region" description="Basic and acidic residues" evidence="1">
    <location>
        <begin position="249"/>
        <end position="259"/>
    </location>
</feature>
<gene>
    <name evidence="2" type="ORF">Tci_629947</name>
</gene>
<evidence type="ECO:0000256" key="1">
    <source>
        <dbReference type="SAM" id="MobiDB-lite"/>
    </source>
</evidence>